<evidence type="ECO:0000256" key="3">
    <source>
        <dbReference type="ARBA" id="ARBA00022692"/>
    </source>
</evidence>
<keyword evidence="4 6" id="KW-1133">Transmembrane helix</keyword>
<comment type="caution">
    <text evidence="8">The sequence shown here is derived from an EMBL/GenBank/DDBJ whole genome shotgun (WGS) entry which is preliminary data.</text>
</comment>
<reference evidence="8 9" key="1">
    <citation type="submission" date="2018-08" db="EMBL/GenBank/DDBJ databases">
        <title>Flavobacterium tibetense sp. nov., isolated from a wetland YonghuCo on Tibetan Plateau.</title>
        <authorList>
            <person name="Phurbu D."/>
            <person name="Lu H."/>
            <person name="Xing P."/>
        </authorList>
    </citation>
    <scope>NUCLEOTIDE SEQUENCE [LARGE SCALE GENOMIC DNA]</scope>
    <source>
        <strain evidence="8 9">DJC</strain>
    </source>
</reference>
<feature type="domain" description="EamA" evidence="7">
    <location>
        <begin position="2"/>
        <end position="127"/>
    </location>
</feature>
<feature type="transmembrane region" description="Helical" evidence="6">
    <location>
        <begin position="249"/>
        <end position="267"/>
    </location>
</feature>
<evidence type="ECO:0000259" key="7">
    <source>
        <dbReference type="Pfam" id="PF00892"/>
    </source>
</evidence>
<evidence type="ECO:0000256" key="2">
    <source>
        <dbReference type="ARBA" id="ARBA00009853"/>
    </source>
</evidence>
<accession>A0A411Z617</accession>
<dbReference type="Pfam" id="PF00892">
    <property type="entry name" value="EamA"/>
    <property type="match status" value="2"/>
</dbReference>
<feature type="transmembrane region" description="Helical" evidence="6">
    <location>
        <begin position="54"/>
        <end position="76"/>
    </location>
</feature>
<dbReference type="Gene3D" id="1.10.3730.20">
    <property type="match status" value="1"/>
</dbReference>
<keyword evidence="5 6" id="KW-0472">Membrane</keyword>
<dbReference type="SUPFAM" id="SSF103481">
    <property type="entry name" value="Multidrug resistance efflux transporter EmrE"/>
    <property type="match status" value="2"/>
</dbReference>
<feature type="transmembrane region" description="Helical" evidence="6">
    <location>
        <begin position="167"/>
        <end position="188"/>
    </location>
</feature>
<dbReference type="GO" id="GO:0016020">
    <property type="term" value="C:membrane"/>
    <property type="evidence" value="ECO:0007669"/>
    <property type="project" value="UniProtKB-SubCell"/>
</dbReference>
<dbReference type="PANTHER" id="PTHR22911:SF6">
    <property type="entry name" value="SOLUTE CARRIER FAMILY 35 MEMBER G1"/>
    <property type="match status" value="1"/>
</dbReference>
<name>A0A411Z617_9RHOB</name>
<dbReference type="InterPro" id="IPR000620">
    <property type="entry name" value="EamA_dom"/>
</dbReference>
<feature type="transmembrane region" description="Helical" evidence="6">
    <location>
        <begin position="28"/>
        <end position="47"/>
    </location>
</feature>
<evidence type="ECO:0000256" key="6">
    <source>
        <dbReference type="SAM" id="Phobius"/>
    </source>
</evidence>
<evidence type="ECO:0000313" key="9">
    <source>
        <dbReference type="Proteomes" id="UP000284547"/>
    </source>
</evidence>
<keyword evidence="3 6" id="KW-0812">Transmembrane</keyword>
<proteinExistence type="inferred from homology"/>
<feature type="domain" description="EamA" evidence="7">
    <location>
        <begin position="137"/>
        <end position="266"/>
    </location>
</feature>
<dbReference type="EMBL" id="QWEY01000002">
    <property type="protein sequence ID" value="RGP38494.1"/>
    <property type="molecule type" value="Genomic_DNA"/>
</dbReference>
<dbReference type="PANTHER" id="PTHR22911">
    <property type="entry name" value="ACYL-MALONYL CONDENSING ENZYME-RELATED"/>
    <property type="match status" value="1"/>
</dbReference>
<evidence type="ECO:0000256" key="5">
    <source>
        <dbReference type="ARBA" id="ARBA00023136"/>
    </source>
</evidence>
<dbReference type="Proteomes" id="UP000284547">
    <property type="component" value="Unassembled WGS sequence"/>
</dbReference>
<dbReference type="InterPro" id="IPR037185">
    <property type="entry name" value="EmrE-like"/>
</dbReference>
<evidence type="ECO:0000256" key="1">
    <source>
        <dbReference type="ARBA" id="ARBA00004141"/>
    </source>
</evidence>
<feature type="transmembrane region" description="Helical" evidence="6">
    <location>
        <begin position="223"/>
        <end position="243"/>
    </location>
</feature>
<organism evidence="8 9">
    <name type="scientific">Pseudotabrizicola alkalilacus</name>
    <dbReference type="NCBI Taxonomy" id="2305252"/>
    <lineage>
        <taxon>Bacteria</taxon>
        <taxon>Pseudomonadati</taxon>
        <taxon>Pseudomonadota</taxon>
        <taxon>Alphaproteobacteria</taxon>
        <taxon>Rhodobacterales</taxon>
        <taxon>Paracoccaceae</taxon>
        <taxon>Pseudotabrizicola</taxon>
    </lineage>
</organism>
<evidence type="ECO:0000256" key="4">
    <source>
        <dbReference type="ARBA" id="ARBA00022989"/>
    </source>
</evidence>
<dbReference type="OrthoDB" id="7374604at2"/>
<gene>
    <name evidence="8" type="ORF">D1012_06720</name>
</gene>
<protein>
    <submittedName>
        <fullName evidence="8">DMT family transporter</fullName>
    </submittedName>
</protein>
<keyword evidence="9" id="KW-1185">Reference proteome</keyword>
<feature type="transmembrane region" description="Helical" evidence="6">
    <location>
        <begin position="88"/>
        <end position="106"/>
    </location>
</feature>
<evidence type="ECO:0000313" key="8">
    <source>
        <dbReference type="EMBL" id="RGP38494.1"/>
    </source>
</evidence>
<sequence>MLASGLSFVGVTGIVRYLGTDLPAAQSAFVRFGWGVVFLAPTLVPMLRGGLPGLYLPLHLGRGLVHVAAVVCWFYAMARIPVAEVTAIGYLNPVLLTLGTVVFFGERLSLRRVLAIGVALIGALIVLRPGLREVTDGHIAQICAAVFFAGSYLFAKRLSMVASAGQIVAMLSLVVTLALAPWALWVWVPMSLAQLAWLAVVAACATAGHYCMSRAFAAAPIAVSQPVVFLQLIWAALLGWAVFGEAVDLFVLIGGAVIVGSVSYITWAESRKRRRDLVPEVL</sequence>
<comment type="subcellular location">
    <subcellularLocation>
        <location evidence="1">Membrane</location>
        <topology evidence="1">Multi-pass membrane protein</topology>
    </subcellularLocation>
</comment>
<feature type="transmembrane region" description="Helical" evidence="6">
    <location>
        <begin position="137"/>
        <end position="155"/>
    </location>
</feature>
<dbReference type="AlphaFoldDB" id="A0A411Z617"/>
<comment type="similarity">
    <text evidence="2">Belongs to the drug/metabolite transporter (DMT) superfamily. 10 TMS drug/metabolite exporter (DME) (TC 2.A.7.3) family.</text>
</comment>
<feature type="transmembrane region" description="Helical" evidence="6">
    <location>
        <begin position="113"/>
        <end position="131"/>
    </location>
</feature>
<feature type="transmembrane region" description="Helical" evidence="6">
    <location>
        <begin position="194"/>
        <end position="211"/>
    </location>
</feature>